<dbReference type="InterPro" id="IPR002347">
    <property type="entry name" value="SDR_fam"/>
</dbReference>
<dbReference type="PANTHER" id="PTHR43008:SF4">
    <property type="entry name" value="CHAIN DEHYDROGENASE, PUTATIVE (AFU_ORTHOLOGUE AFUA_4G08710)-RELATED"/>
    <property type="match status" value="1"/>
</dbReference>
<comment type="similarity">
    <text evidence="1">Belongs to the short-chain dehydrogenases/reductases (SDR) family.</text>
</comment>
<dbReference type="Gene3D" id="3.40.50.720">
    <property type="entry name" value="NAD(P)-binding Rossmann-like Domain"/>
    <property type="match status" value="1"/>
</dbReference>
<evidence type="ECO:0000256" key="2">
    <source>
        <dbReference type="ARBA" id="ARBA00023002"/>
    </source>
</evidence>
<dbReference type="SUPFAM" id="SSF51735">
    <property type="entry name" value="NAD(P)-binding Rossmann-fold domains"/>
    <property type="match status" value="1"/>
</dbReference>
<dbReference type="PANTHER" id="PTHR43008">
    <property type="entry name" value="BENZIL REDUCTASE"/>
    <property type="match status" value="1"/>
</dbReference>
<sequence length="226" mass="24225">MNTVLVTGASGNLGQTLVEHLHQAGYDILATFQTERAARLFDHLPNVQTRLVDLLHEEAVDTFMASEPPARLRAAVLLVGGFTTGTLADTNLDQIQKLIQLNFVSAFTVVKALLPIFKQQGSGQFVLVGARPSLNADEGKNAVAYALSKALIFQLADLINADGAGDITASVVVPGILDTPANRTAMPDADPTQWVPTANLAELITFLLSDTGRMTRQTIVKLYNQS</sequence>
<dbReference type="PRINTS" id="PR00081">
    <property type="entry name" value="GDHRDH"/>
</dbReference>
<accession>A0A939JYP4</accession>
<comment type="caution">
    <text evidence="3">The sequence shown here is derived from an EMBL/GenBank/DDBJ whole genome shotgun (WGS) entry which is preliminary data.</text>
</comment>
<evidence type="ECO:0000313" key="3">
    <source>
        <dbReference type="EMBL" id="MBO0932319.1"/>
    </source>
</evidence>
<dbReference type="Proteomes" id="UP000664795">
    <property type="component" value="Unassembled WGS sequence"/>
</dbReference>
<keyword evidence="2" id="KW-0560">Oxidoreductase</keyword>
<gene>
    <name evidence="3" type="ORF">J2I48_15010</name>
</gene>
<evidence type="ECO:0000313" key="4">
    <source>
        <dbReference type="Proteomes" id="UP000664795"/>
    </source>
</evidence>
<organism evidence="3 4">
    <name type="scientific">Fibrella aquatilis</name>
    <dbReference type="NCBI Taxonomy" id="2817059"/>
    <lineage>
        <taxon>Bacteria</taxon>
        <taxon>Pseudomonadati</taxon>
        <taxon>Bacteroidota</taxon>
        <taxon>Cytophagia</taxon>
        <taxon>Cytophagales</taxon>
        <taxon>Spirosomataceae</taxon>
        <taxon>Fibrella</taxon>
    </lineage>
</organism>
<name>A0A939JYP4_9BACT</name>
<keyword evidence="4" id="KW-1185">Reference proteome</keyword>
<dbReference type="Pfam" id="PF00106">
    <property type="entry name" value="adh_short"/>
    <property type="match status" value="1"/>
</dbReference>
<evidence type="ECO:0000256" key="1">
    <source>
        <dbReference type="ARBA" id="ARBA00006484"/>
    </source>
</evidence>
<proteinExistence type="inferred from homology"/>
<reference evidence="3 4" key="1">
    <citation type="submission" date="2021-03" db="EMBL/GenBank/DDBJ databases">
        <title>Fibrella sp. HMF5036 genome sequencing and assembly.</title>
        <authorList>
            <person name="Kang H."/>
            <person name="Kim H."/>
            <person name="Bae S."/>
            <person name="Joh K."/>
        </authorList>
    </citation>
    <scope>NUCLEOTIDE SEQUENCE [LARGE SCALE GENOMIC DNA]</scope>
    <source>
        <strain evidence="3 4">HMF5036</strain>
    </source>
</reference>
<dbReference type="GO" id="GO:0050664">
    <property type="term" value="F:oxidoreductase activity, acting on NAD(P)H, oxygen as acceptor"/>
    <property type="evidence" value="ECO:0007669"/>
    <property type="project" value="TreeGrafter"/>
</dbReference>
<dbReference type="AlphaFoldDB" id="A0A939JYP4"/>
<dbReference type="InterPro" id="IPR036291">
    <property type="entry name" value="NAD(P)-bd_dom_sf"/>
</dbReference>
<dbReference type="EMBL" id="JAFMYU010000011">
    <property type="protein sequence ID" value="MBO0932319.1"/>
    <property type="molecule type" value="Genomic_DNA"/>
</dbReference>
<dbReference type="RefSeq" id="WP_207336283.1">
    <property type="nucleotide sequence ID" value="NZ_JAFMYU010000011.1"/>
</dbReference>
<protein>
    <submittedName>
        <fullName evidence="3">SDR family NAD(P)-dependent oxidoreductase</fullName>
    </submittedName>
</protein>